<protein>
    <submittedName>
        <fullName evidence="1">Uncharacterized protein</fullName>
    </submittedName>
</protein>
<reference evidence="2" key="1">
    <citation type="submission" date="2015-10" db="EMBL/GenBank/DDBJ databases">
        <authorList>
            <person name="Lehtovirta-Morley L.E."/>
            <person name="Vieille C."/>
        </authorList>
    </citation>
    <scope>NUCLEOTIDE SEQUENCE [LARGE SCALE GENOMIC DNA]</scope>
</reference>
<dbReference type="AlphaFoldDB" id="A0A128A3Q5"/>
<evidence type="ECO:0000313" key="2">
    <source>
        <dbReference type="Proteomes" id="UP000196239"/>
    </source>
</evidence>
<gene>
    <name evidence="1" type="ORF">NDEV_1214</name>
</gene>
<dbReference type="KEGG" id="ndv:NDEV_1214"/>
<name>A0A128A3Q5_9ARCH</name>
<dbReference type="Proteomes" id="UP000196239">
    <property type="component" value="Chromosome 1"/>
</dbReference>
<dbReference type="EMBL" id="LN890280">
    <property type="protein sequence ID" value="CUR51979.1"/>
    <property type="molecule type" value="Genomic_DNA"/>
</dbReference>
<sequence length="62" mass="7260">MAKKSDYNRLSVEGDIQTKWICGCFETVDGFFKFCPQHNETMRHTIESQIDKLDMTTVVEEK</sequence>
<evidence type="ECO:0000313" key="1">
    <source>
        <dbReference type="EMBL" id="CUR51979.1"/>
    </source>
</evidence>
<keyword evidence="2" id="KW-1185">Reference proteome</keyword>
<accession>A0A128A3Q5</accession>
<organism evidence="1 2">
    <name type="scientific">Nitrosotalea devaniterrae</name>
    <dbReference type="NCBI Taxonomy" id="1078905"/>
    <lineage>
        <taxon>Archaea</taxon>
        <taxon>Nitrososphaerota</taxon>
        <taxon>Nitrososphaeria</taxon>
        <taxon>Nitrosotaleales</taxon>
        <taxon>Nitrosotaleaceae</taxon>
        <taxon>Nitrosotalea</taxon>
    </lineage>
</organism>
<proteinExistence type="predicted"/>